<comment type="domain">
    <text evidence="6">Has three domains with a flexible linker between the domains II and III and assumes an 'L' shape. Domain III is highly mobile and contacts RuvB.</text>
</comment>
<dbReference type="Pfam" id="PF07499">
    <property type="entry name" value="RuvA_C"/>
    <property type="match status" value="1"/>
</dbReference>
<dbReference type="GO" id="GO:0006310">
    <property type="term" value="P:DNA recombination"/>
    <property type="evidence" value="ECO:0007669"/>
    <property type="project" value="UniProtKB-UniRule"/>
</dbReference>
<dbReference type="HAMAP" id="MF_00031">
    <property type="entry name" value="DNA_HJ_migration_RuvA"/>
    <property type="match status" value="1"/>
</dbReference>
<dbReference type="InterPro" id="IPR036267">
    <property type="entry name" value="RuvA_C_sf"/>
</dbReference>
<keyword evidence="8" id="KW-0067">ATP-binding</keyword>
<dbReference type="GO" id="GO:0009379">
    <property type="term" value="C:Holliday junction helicase complex"/>
    <property type="evidence" value="ECO:0007669"/>
    <property type="project" value="InterPro"/>
</dbReference>
<dbReference type="SMART" id="SM00278">
    <property type="entry name" value="HhH1"/>
    <property type="match status" value="2"/>
</dbReference>
<comment type="similarity">
    <text evidence="6">Belongs to the RuvA family.</text>
</comment>
<feature type="region of interest" description="Domain III" evidence="6">
    <location>
        <begin position="153"/>
        <end position="204"/>
    </location>
</feature>
<keyword evidence="9" id="KW-1185">Reference proteome</keyword>
<reference evidence="9" key="1">
    <citation type="submission" date="2016-10" db="EMBL/GenBank/DDBJ databases">
        <authorList>
            <person name="Varghese N."/>
            <person name="Submissions S."/>
        </authorList>
    </citation>
    <scope>NUCLEOTIDE SEQUENCE [LARGE SCALE GENOMIC DNA]</scope>
    <source>
        <strain evidence="9">DSM 19181</strain>
    </source>
</reference>
<dbReference type="GO" id="GO:0048476">
    <property type="term" value="C:Holliday junction resolvase complex"/>
    <property type="evidence" value="ECO:0007669"/>
    <property type="project" value="UniProtKB-UniRule"/>
</dbReference>
<keyword evidence="3 6" id="KW-0238">DNA-binding</keyword>
<dbReference type="GO" id="GO:0000400">
    <property type="term" value="F:four-way junction DNA binding"/>
    <property type="evidence" value="ECO:0007669"/>
    <property type="project" value="UniProtKB-UniRule"/>
</dbReference>
<dbReference type="GO" id="GO:0006281">
    <property type="term" value="P:DNA repair"/>
    <property type="evidence" value="ECO:0007669"/>
    <property type="project" value="UniProtKB-UniRule"/>
</dbReference>
<keyword evidence="8" id="KW-0547">Nucleotide-binding</keyword>
<dbReference type="InterPro" id="IPR010994">
    <property type="entry name" value="RuvA_2-like"/>
</dbReference>
<dbReference type="SUPFAM" id="SSF46929">
    <property type="entry name" value="DNA helicase RuvA subunit, C-terminal domain"/>
    <property type="match status" value="1"/>
</dbReference>
<feature type="region of interest" description="Domain II" evidence="6">
    <location>
        <begin position="64"/>
        <end position="141"/>
    </location>
</feature>
<dbReference type="OrthoDB" id="5293449at2"/>
<comment type="subunit">
    <text evidence="6">Homotetramer. Forms an RuvA(8)-RuvB(12)-Holliday junction (HJ) complex. HJ DNA is sandwiched between 2 RuvA tetramers; dsDNA enters through RuvA and exits via RuvB. An RuvB hexamer assembles on each DNA strand where it exits the tetramer. Each RuvB hexamer is contacted by two RuvA subunits (via domain III) on 2 adjacent RuvB subunits; this complex drives branch migration. In the full resolvosome a probable DNA-RuvA(4)-RuvB(12)-RuvC(2) complex forms which resolves the HJ.</text>
</comment>
<keyword evidence="2 6" id="KW-0227">DNA damage</keyword>
<dbReference type="EMBL" id="FNFK01000027">
    <property type="protein sequence ID" value="SDK38561.1"/>
    <property type="molecule type" value="Genomic_DNA"/>
</dbReference>
<comment type="subcellular location">
    <subcellularLocation>
        <location evidence="6">Cytoplasm</location>
    </subcellularLocation>
</comment>
<evidence type="ECO:0000313" key="9">
    <source>
        <dbReference type="Proteomes" id="UP000199433"/>
    </source>
</evidence>
<dbReference type="AlphaFoldDB" id="A0A1G9BGD7"/>
<dbReference type="GO" id="GO:0005524">
    <property type="term" value="F:ATP binding"/>
    <property type="evidence" value="ECO:0007669"/>
    <property type="project" value="InterPro"/>
</dbReference>
<dbReference type="InterPro" id="IPR000085">
    <property type="entry name" value="RuvA"/>
</dbReference>
<evidence type="ECO:0000256" key="6">
    <source>
        <dbReference type="HAMAP-Rule" id="MF_00031"/>
    </source>
</evidence>
<dbReference type="Pfam" id="PF01330">
    <property type="entry name" value="RuvA_N"/>
    <property type="match status" value="1"/>
</dbReference>
<evidence type="ECO:0000256" key="1">
    <source>
        <dbReference type="ARBA" id="ARBA00022490"/>
    </source>
</evidence>
<sequence>MFEYIKGTVAHLYPGYIVIDNQGIGYKILMANPFRYTDQMSQETLIYIYQDVKQDSMQLFGFKTMQEKNLFLKLINVSGIGPKSALAILANDNHQGFVQAIEDNNVTFLTKFPGVGKKTAQQIVLDLKGKLSEFEGTDGNGLEGPQVFDMPERSNQSFEEAIEALLALGYTKKDVARVRKQFDDQKKQSTDAYIREALSYLMKK</sequence>
<dbReference type="GO" id="GO:0005737">
    <property type="term" value="C:cytoplasm"/>
    <property type="evidence" value="ECO:0007669"/>
    <property type="project" value="UniProtKB-SubCell"/>
</dbReference>
<evidence type="ECO:0000256" key="2">
    <source>
        <dbReference type="ARBA" id="ARBA00022763"/>
    </source>
</evidence>
<comment type="caution">
    <text evidence="6">Lacks conserved residue(s) required for the propagation of feature annotation.</text>
</comment>
<dbReference type="InterPro" id="IPR012340">
    <property type="entry name" value="NA-bd_OB-fold"/>
</dbReference>
<evidence type="ECO:0000256" key="3">
    <source>
        <dbReference type="ARBA" id="ARBA00023125"/>
    </source>
</evidence>
<dbReference type="STRING" id="426701.SAMN04488098_102710"/>
<keyword evidence="4 6" id="KW-0233">DNA recombination</keyword>
<accession>A0A1G9BGD7</accession>
<comment type="function">
    <text evidence="6">The RuvA-RuvB-RuvC complex processes Holliday junction (HJ) DNA during genetic recombination and DNA repair, while the RuvA-RuvB complex plays an important role in the rescue of blocked DNA replication forks via replication fork reversal (RFR). RuvA specifically binds to HJ cruciform DNA, conferring on it an open structure. The RuvB hexamer acts as an ATP-dependent pump, pulling dsDNA into and through the RuvAB complex. HJ branch migration allows RuvC to scan DNA until it finds its consensus sequence, where it cleaves and resolves the cruciform DNA.</text>
</comment>
<dbReference type="InterPro" id="IPR003583">
    <property type="entry name" value="Hlx-hairpin-Hlx_DNA-bd_motif"/>
</dbReference>
<dbReference type="Gene3D" id="1.10.150.20">
    <property type="entry name" value="5' to 3' exonuclease, C-terminal subdomain"/>
    <property type="match status" value="1"/>
</dbReference>
<dbReference type="InterPro" id="IPR013849">
    <property type="entry name" value="DNA_helicase_Holl-junc_RuvA_I"/>
</dbReference>
<name>A0A1G9BGD7_9LACT</name>
<protein>
    <recommendedName>
        <fullName evidence="6">Holliday junction branch migration complex subunit RuvA</fullName>
    </recommendedName>
</protein>
<feature type="domain" description="Helix-hairpin-helix DNA-binding motif class 1" evidence="7">
    <location>
        <begin position="72"/>
        <end position="91"/>
    </location>
</feature>
<evidence type="ECO:0000256" key="5">
    <source>
        <dbReference type="ARBA" id="ARBA00023204"/>
    </source>
</evidence>
<proteinExistence type="inferred from homology"/>
<feature type="domain" description="Helix-hairpin-helix DNA-binding motif class 1" evidence="7">
    <location>
        <begin position="107"/>
        <end position="126"/>
    </location>
</feature>
<keyword evidence="8" id="KW-0347">Helicase</keyword>
<dbReference type="SUPFAM" id="SSF47781">
    <property type="entry name" value="RuvA domain 2-like"/>
    <property type="match status" value="1"/>
</dbReference>
<dbReference type="InterPro" id="IPR011114">
    <property type="entry name" value="RuvA_C"/>
</dbReference>
<keyword evidence="8" id="KW-0378">Hydrolase</keyword>
<dbReference type="Proteomes" id="UP000199433">
    <property type="component" value="Unassembled WGS sequence"/>
</dbReference>
<dbReference type="SUPFAM" id="SSF50249">
    <property type="entry name" value="Nucleic acid-binding proteins"/>
    <property type="match status" value="1"/>
</dbReference>
<organism evidence="8 9">
    <name type="scientific">Alkalibacterium thalassium</name>
    <dbReference type="NCBI Taxonomy" id="426701"/>
    <lineage>
        <taxon>Bacteria</taxon>
        <taxon>Bacillati</taxon>
        <taxon>Bacillota</taxon>
        <taxon>Bacilli</taxon>
        <taxon>Lactobacillales</taxon>
        <taxon>Carnobacteriaceae</taxon>
        <taxon>Alkalibacterium</taxon>
    </lineage>
</organism>
<evidence type="ECO:0000313" key="8">
    <source>
        <dbReference type="EMBL" id="SDK38561.1"/>
    </source>
</evidence>
<dbReference type="NCBIfam" id="TIGR00084">
    <property type="entry name" value="ruvA"/>
    <property type="match status" value="1"/>
</dbReference>
<evidence type="ECO:0000256" key="4">
    <source>
        <dbReference type="ARBA" id="ARBA00023172"/>
    </source>
</evidence>
<keyword evidence="1 6" id="KW-0963">Cytoplasm</keyword>
<dbReference type="Gene3D" id="1.10.8.10">
    <property type="entry name" value="DNA helicase RuvA subunit, C-terminal domain"/>
    <property type="match status" value="1"/>
</dbReference>
<dbReference type="Pfam" id="PF14520">
    <property type="entry name" value="HHH_5"/>
    <property type="match status" value="1"/>
</dbReference>
<dbReference type="CDD" id="cd14332">
    <property type="entry name" value="UBA_RuvA_C"/>
    <property type="match status" value="1"/>
</dbReference>
<gene>
    <name evidence="6" type="primary">ruvA</name>
    <name evidence="8" type="ORF">SAMN04488098_102710</name>
</gene>
<dbReference type="Gene3D" id="2.40.50.140">
    <property type="entry name" value="Nucleic acid-binding proteins"/>
    <property type="match status" value="1"/>
</dbReference>
<keyword evidence="5 6" id="KW-0234">DNA repair</keyword>
<dbReference type="GO" id="GO:0009378">
    <property type="term" value="F:four-way junction helicase activity"/>
    <property type="evidence" value="ECO:0007669"/>
    <property type="project" value="InterPro"/>
</dbReference>
<evidence type="ECO:0000259" key="7">
    <source>
        <dbReference type="SMART" id="SM00278"/>
    </source>
</evidence>
<dbReference type="RefSeq" id="WP_091267206.1">
    <property type="nucleotide sequence ID" value="NZ_FNFK01000027.1"/>
</dbReference>